<dbReference type="PANTHER" id="PTHR12234:SF8">
    <property type="entry name" value="FORMIMINOTRANSFERASE-CYCLODEAMINASE"/>
    <property type="match status" value="1"/>
</dbReference>
<dbReference type="NCBIfam" id="TIGR02024">
    <property type="entry name" value="FtcD"/>
    <property type="match status" value="1"/>
</dbReference>
<evidence type="ECO:0000313" key="10">
    <source>
        <dbReference type="EMBL" id="KUK78728.1"/>
    </source>
</evidence>
<proteinExistence type="predicted"/>
<evidence type="ECO:0000259" key="9">
    <source>
        <dbReference type="SMART" id="SM01222"/>
    </source>
</evidence>
<evidence type="ECO:0000256" key="1">
    <source>
        <dbReference type="ARBA" id="ARBA00004496"/>
    </source>
</evidence>
<feature type="domain" description="Formiminotransferase C-terminal subdomain" evidence="8">
    <location>
        <begin position="182"/>
        <end position="296"/>
    </location>
</feature>
<dbReference type="GO" id="GO:0030409">
    <property type="term" value="F:glutamate formimidoyltransferase activity"/>
    <property type="evidence" value="ECO:0007669"/>
    <property type="project" value="UniProtKB-EC"/>
</dbReference>
<feature type="domain" description="Formiminotransferase N-terminal subdomain" evidence="9">
    <location>
        <begin position="4"/>
        <end position="181"/>
    </location>
</feature>
<dbReference type="Pfam" id="PF02971">
    <property type="entry name" value="FTCD"/>
    <property type="match status" value="1"/>
</dbReference>
<evidence type="ECO:0000256" key="6">
    <source>
        <dbReference type="ARBA" id="ARBA00022808"/>
    </source>
</evidence>
<dbReference type="PANTHER" id="PTHR12234">
    <property type="entry name" value="FORMIMINOTRANSFERASE-CYCLODEAMINASE"/>
    <property type="match status" value="1"/>
</dbReference>
<dbReference type="UniPathway" id="UPA00379">
    <property type="reaction ID" value="UER00555"/>
</dbReference>
<evidence type="ECO:0000256" key="2">
    <source>
        <dbReference type="ARBA" id="ARBA00005082"/>
    </source>
</evidence>
<dbReference type="InterPro" id="IPR013802">
    <property type="entry name" value="Formiminotransferase_C"/>
</dbReference>
<accession>A0A101HKY6</accession>
<dbReference type="Pfam" id="PF07837">
    <property type="entry name" value="FTCD_N"/>
    <property type="match status" value="1"/>
</dbReference>
<dbReference type="Gene3D" id="3.30.70.670">
    <property type="entry name" value="Formiminotransferase, C-terminal subdomain"/>
    <property type="match status" value="1"/>
</dbReference>
<dbReference type="GO" id="GO:0005542">
    <property type="term" value="F:folic acid binding"/>
    <property type="evidence" value="ECO:0007669"/>
    <property type="project" value="UniProtKB-KW"/>
</dbReference>
<evidence type="ECO:0000256" key="7">
    <source>
        <dbReference type="ARBA" id="ARBA00022954"/>
    </source>
</evidence>
<name>A0A101HKY6_9BACT</name>
<protein>
    <recommendedName>
        <fullName evidence="3">glutamate formimidoyltransferase</fullName>
        <ecNumber evidence="3">2.1.2.5</ecNumber>
    </recommendedName>
</protein>
<dbReference type="GO" id="GO:0019556">
    <property type="term" value="P:L-histidine catabolic process to glutamate and formamide"/>
    <property type="evidence" value="ECO:0007669"/>
    <property type="project" value="UniProtKB-UniPathway"/>
</dbReference>
<dbReference type="GO" id="GO:0005737">
    <property type="term" value="C:cytoplasm"/>
    <property type="evidence" value="ECO:0007669"/>
    <property type="project" value="UniProtKB-SubCell"/>
</dbReference>
<dbReference type="Gene3D" id="3.30.990.10">
    <property type="entry name" value="Formiminotransferase, N-terminal subdomain"/>
    <property type="match status" value="1"/>
</dbReference>
<dbReference type="SMART" id="SM01222">
    <property type="entry name" value="FTCD_N"/>
    <property type="match status" value="1"/>
</dbReference>
<dbReference type="InterPro" id="IPR022384">
    <property type="entry name" value="FormiminoTrfase_cat_dom_sf"/>
</dbReference>
<keyword evidence="4" id="KW-0963">Cytoplasm</keyword>
<dbReference type="InterPro" id="IPR037070">
    <property type="entry name" value="Formiminotransferase_C_sf"/>
</dbReference>
<dbReference type="STRING" id="1123008.GCA_000380985_03162"/>
<evidence type="ECO:0000256" key="5">
    <source>
        <dbReference type="ARBA" id="ARBA00022679"/>
    </source>
</evidence>
<dbReference type="InterPro" id="IPR051623">
    <property type="entry name" value="FTCD"/>
</dbReference>
<dbReference type="Proteomes" id="UP000053860">
    <property type="component" value="Unassembled WGS sequence"/>
</dbReference>
<dbReference type="EC" id="2.1.2.5" evidence="3"/>
<keyword evidence="5 10" id="KW-0808">Transferase</keyword>
<dbReference type="EMBL" id="LGGN01000007">
    <property type="protein sequence ID" value="KUK78728.1"/>
    <property type="molecule type" value="Genomic_DNA"/>
</dbReference>
<comment type="caution">
    <text evidence="10">The sequence shown here is derived from an EMBL/GenBank/DDBJ whole genome shotgun (WGS) entry which is preliminary data.</text>
</comment>
<reference evidence="11" key="1">
    <citation type="journal article" date="2015" name="MBio">
        <title>Genome-Resolved Metagenomic Analysis Reveals Roles for Candidate Phyla and Other Microbial Community Members in Biogeochemical Transformations in Oil Reservoirs.</title>
        <authorList>
            <person name="Hu P."/>
            <person name="Tom L."/>
            <person name="Singh A."/>
            <person name="Thomas B.C."/>
            <person name="Baker B.J."/>
            <person name="Piceno Y.M."/>
            <person name="Andersen G.L."/>
            <person name="Banfield J.F."/>
        </authorList>
    </citation>
    <scope>NUCLEOTIDE SEQUENCE [LARGE SCALE GENOMIC DNA]</scope>
</reference>
<dbReference type="SUPFAM" id="SSF55116">
    <property type="entry name" value="Formiminotransferase domain of formiminotransferase-cyclodeaminase"/>
    <property type="match status" value="2"/>
</dbReference>
<dbReference type="GO" id="GO:0019557">
    <property type="term" value="P:L-histidine catabolic process to glutamate and formate"/>
    <property type="evidence" value="ECO:0007669"/>
    <property type="project" value="UniProtKB-UniPathway"/>
</dbReference>
<gene>
    <name evidence="10" type="ORF">XD92_0094</name>
</gene>
<dbReference type="InterPro" id="IPR004227">
    <property type="entry name" value="Formiminotransferase_cat"/>
</dbReference>
<sequence length="299" mass="32673">MMNKIMECVPNFSEGRDKEKIEQIADAFRGKEGVKLLDYSSDADHNRSVITVVGEPEPLKQAVIDAIGRAVELIDLTHHKGQHPRIGAVDVVPFIPIRNVTMEETIALSKAVAQTAAEKYRLPVFLYEKSASASHRENLASVRKGEFEGLTEKMQLPEWQADFGPSEPHPTAGAVAVGARMPLVAYNVNLGTGDLEIANAIARKVRHVGGGLRFCKAMGVALHDRGITQVSMNLTDYTKTAIYRAHELVRIEAQRYGVPVVGAEVIGLVPMAALVDSAAYYLGLENFSINQVLEAKLME</sequence>
<evidence type="ECO:0000256" key="3">
    <source>
        <dbReference type="ARBA" id="ARBA00012252"/>
    </source>
</evidence>
<organism evidence="10 11">
    <name type="scientific">Proteiniphilum acetatigenes</name>
    <dbReference type="NCBI Taxonomy" id="294710"/>
    <lineage>
        <taxon>Bacteria</taxon>
        <taxon>Pseudomonadati</taxon>
        <taxon>Bacteroidota</taxon>
        <taxon>Bacteroidia</taxon>
        <taxon>Bacteroidales</taxon>
        <taxon>Dysgonomonadaceae</taxon>
        <taxon>Proteiniphilum</taxon>
    </lineage>
</organism>
<keyword evidence="7" id="KW-0290">Folate-binding</keyword>
<evidence type="ECO:0000259" key="8">
    <source>
        <dbReference type="SMART" id="SM01221"/>
    </source>
</evidence>
<dbReference type="InterPro" id="IPR012886">
    <property type="entry name" value="Formiminotransferase_N"/>
</dbReference>
<keyword evidence="6" id="KW-0369">Histidine metabolism</keyword>
<evidence type="ECO:0000256" key="4">
    <source>
        <dbReference type="ARBA" id="ARBA00022490"/>
    </source>
</evidence>
<dbReference type="SMART" id="SM01221">
    <property type="entry name" value="FTCD"/>
    <property type="match status" value="1"/>
</dbReference>
<dbReference type="PATRIC" id="fig|294710.3.peg.1624"/>
<comment type="subcellular location">
    <subcellularLocation>
        <location evidence="1">Cytoplasm</location>
    </subcellularLocation>
</comment>
<evidence type="ECO:0000313" key="11">
    <source>
        <dbReference type="Proteomes" id="UP000053860"/>
    </source>
</evidence>
<dbReference type="InterPro" id="IPR037064">
    <property type="entry name" value="Formiminotransferase_N_sf"/>
</dbReference>
<comment type="pathway">
    <text evidence="2">Amino-acid degradation; L-histidine degradation into L-glutamate; L-glutamate from N-formimidoyl-L-glutamate (transferase route): step 1/1.</text>
</comment>
<dbReference type="AlphaFoldDB" id="A0A101HKY6"/>